<feature type="repeat" description="LDL-receptor class B" evidence="22">
    <location>
        <begin position="720"/>
        <end position="762"/>
    </location>
</feature>
<evidence type="ECO:0000256" key="10">
    <source>
        <dbReference type="ARBA" id="ARBA00022753"/>
    </source>
</evidence>
<feature type="disulfide bond" evidence="20">
    <location>
        <begin position="321"/>
        <end position="331"/>
    </location>
</feature>
<dbReference type="Pfam" id="PF12662">
    <property type="entry name" value="cEGF"/>
    <property type="match status" value="1"/>
</dbReference>
<dbReference type="SUPFAM" id="SSF57196">
    <property type="entry name" value="EGF/Laminin"/>
    <property type="match status" value="6"/>
</dbReference>
<dbReference type="GO" id="GO:0042562">
    <property type="term" value="F:hormone binding"/>
    <property type="evidence" value="ECO:0007669"/>
    <property type="project" value="TreeGrafter"/>
</dbReference>
<feature type="disulfide bond" evidence="21">
    <location>
        <begin position="42"/>
        <end position="60"/>
    </location>
</feature>
<dbReference type="FunFam" id="2.120.10.30:FF:000035">
    <property type="entry name" value="Low-density lipoprotein receptor-related protein 2"/>
    <property type="match status" value="2"/>
</dbReference>
<dbReference type="Pfam" id="PF07645">
    <property type="entry name" value="EGF_CA"/>
    <property type="match status" value="3"/>
</dbReference>
<comment type="caution">
    <text evidence="20">Lacks conserved residue(s) required for the propagation of feature annotation.</text>
</comment>
<dbReference type="FunFam" id="2.120.10.30:FF:000241">
    <property type="entry name" value="Low-density lipoprotein receptor-related protein 6"/>
    <property type="match status" value="6"/>
</dbReference>
<evidence type="ECO:0000256" key="11">
    <source>
        <dbReference type="ARBA" id="ARBA00022837"/>
    </source>
</evidence>
<feature type="repeat" description="LDL-receptor class B" evidence="22">
    <location>
        <begin position="4216"/>
        <end position="4258"/>
    </location>
</feature>
<feature type="repeat" description="LDL-receptor class B" evidence="22">
    <location>
        <begin position="3220"/>
        <end position="3262"/>
    </location>
</feature>
<dbReference type="InterPro" id="IPR036055">
    <property type="entry name" value="LDL_receptor-like_sf"/>
</dbReference>
<evidence type="ECO:0000256" key="16">
    <source>
        <dbReference type="ARBA" id="ARBA00023176"/>
    </source>
</evidence>
<evidence type="ECO:0000256" key="24">
    <source>
        <dbReference type="SAM" id="Phobius"/>
    </source>
</evidence>
<feature type="disulfide bond" evidence="20">
    <location>
        <begin position="4377"/>
        <end position="4386"/>
    </location>
</feature>
<feature type="disulfide bond" evidence="21">
    <location>
        <begin position="3018"/>
        <end position="3036"/>
    </location>
</feature>
<dbReference type="FunFam" id="4.10.400.10:FF:000005">
    <property type="entry name" value="low-density lipoprotein receptor-related protein 1B"/>
    <property type="match status" value="3"/>
</dbReference>
<dbReference type="SUPFAM" id="SSF57424">
    <property type="entry name" value="LDL receptor-like module"/>
    <property type="match status" value="32"/>
</dbReference>
<dbReference type="InterPro" id="IPR011042">
    <property type="entry name" value="6-blade_b-propeller_TolB-like"/>
</dbReference>
<feature type="disulfide bond" evidence="21">
    <location>
        <begin position="3869"/>
        <end position="3887"/>
    </location>
</feature>
<dbReference type="InterPro" id="IPR051221">
    <property type="entry name" value="LDLR-related"/>
</dbReference>
<dbReference type="EMBL" id="GACK01005430">
    <property type="protein sequence ID" value="JAA59604.1"/>
    <property type="molecule type" value="mRNA"/>
</dbReference>
<feature type="disulfide bond" evidence="21">
    <location>
        <begin position="2675"/>
        <end position="2693"/>
    </location>
</feature>
<feature type="disulfide bond" evidence="21">
    <location>
        <begin position="1246"/>
        <end position="1258"/>
    </location>
</feature>
<keyword evidence="11" id="KW-0106">Calcium</keyword>
<dbReference type="InterPro" id="IPR056588">
    <property type="entry name" value="EGF_LRP2"/>
</dbReference>
<feature type="signal peptide" evidence="25">
    <location>
        <begin position="1"/>
        <end position="26"/>
    </location>
</feature>
<dbReference type="GO" id="GO:0016324">
    <property type="term" value="C:apical plasma membrane"/>
    <property type="evidence" value="ECO:0007669"/>
    <property type="project" value="TreeGrafter"/>
</dbReference>
<feature type="disulfide bond" evidence="21">
    <location>
        <begin position="3926"/>
        <end position="3941"/>
    </location>
</feature>
<dbReference type="FunFam" id="4.10.400.10:FF:000002">
    <property type="entry name" value="Low-density lipoprotein receptor-related protein 1"/>
    <property type="match status" value="1"/>
</dbReference>
<dbReference type="Gene3D" id="2.10.25.10">
    <property type="entry name" value="Laminin"/>
    <property type="match status" value="7"/>
</dbReference>
<feature type="disulfide bond" evidence="21">
    <location>
        <begin position="2834"/>
        <end position="2846"/>
    </location>
</feature>
<feature type="repeat" description="LDL-receptor class B" evidence="22">
    <location>
        <begin position="3263"/>
        <end position="3305"/>
    </location>
</feature>
<dbReference type="InterPro" id="IPR000742">
    <property type="entry name" value="EGF"/>
</dbReference>
<name>L7M940_RHIPC</name>
<evidence type="ECO:0000256" key="20">
    <source>
        <dbReference type="PROSITE-ProRule" id="PRU00076"/>
    </source>
</evidence>
<dbReference type="GO" id="GO:0006898">
    <property type="term" value="P:receptor-mediated endocytosis"/>
    <property type="evidence" value="ECO:0007669"/>
    <property type="project" value="TreeGrafter"/>
</dbReference>
<feature type="disulfide bond" evidence="21">
    <location>
        <begin position="1042"/>
        <end position="1054"/>
    </location>
</feature>
<dbReference type="SMART" id="SM00181">
    <property type="entry name" value="EGF"/>
    <property type="match status" value="23"/>
</dbReference>
<feature type="repeat" description="LDL-receptor class B" evidence="22">
    <location>
        <begin position="4122"/>
        <end position="4170"/>
    </location>
</feature>
<feature type="transmembrane region" description="Helical" evidence="24">
    <location>
        <begin position="4403"/>
        <end position="4428"/>
    </location>
</feature>
<dbReference type="GO" id="GO:0043235">
    <property type="term" value="C:receptor complex"/>
    <property type="evidence" value="ECO:0007669"/>
    <property type="project" value="TreeGrafter"/>
</dbReference>
<feature type="disulfide bond" evidence="21">
    <location>
        <begin position="120"/>
        <end position="132"/>
    </location>
</feature>
<feature type="disulfide bond" evidence="21">
    <location>
        <begin position="1081"/>
        <end position="1093"/>
    </location>
</feature>
<feature type="disulfide bond" evidence="21">
    <location>
        <begin position="1253"/>
        <end position="1271"/>
    </location>
</feature>
<evidence type="ECO:0000256" key="6">
    <source>
        <dbReference type="ARBA" id="ARBA00022583"/>
    </source>
</evidence>
<feature type="disulfide bond" evidence="21">
    <location>
        <begin position="2978"/>
        <end position="2996"/>
    </location>
</feature>
<evidence type="ECO:0000256" key="5">
    <source>
        <dbReference type="ARBA" id="ARBA00022553"/>
    </source>
</evidence>
<feature type="repeat" description="LDL-receptor class B" evidence="22">
    <location>
        <begin position="1584"/>
        <end position="1628"/>
    </location>
</feature>
<feature type="disulfide bond" evidence="21">
    <location>
        <begin position="3061"/>
        <end position="3079"/>
    </location>
</feature>
<feature type="region of interest" description="Disordered" evidence="23">
    <location>
        <begin position="4556"/>
        <end position="4586"/>
    </location>
</feature>
<dbReference type="PANTHER" id="PTHR22722">
    <property type="entry name" value="LOW-DENSITY LIPOPROTEIN RECEPTOR-RELATED PROTEIN 2-RELATED"/>
    <property type="match status" value="1"/>
</dbReference>
<feature type="disulfide bond" evidence="21">
    <location>
        <begin position="3914"/>
        <end position="3932"/>
    </location>
</feature>
<feature type="domain" description="EGF-like" evidence="26">
    <location>
        <begin position="3987"/>
        <end position="4025"/>
    </location>
</feature>
<feature type="disulfide bond" evidence="21">
    <location>
        <begin position="2748"/>
        <end position="2760"/>
    </location>
</feature>
<feature type="disulfide bond" evidence="21">
    <location>
        <begin position="2709"/>
        <end position="2721"/>
    </location>
</feature>
<feature type="repeat" description="LDL-receptor class B" evidence="22">
    <location>
        <begin position="1540"/>
        <end position="1583"/>
    </location>
</feature>
<feature type="repeat" description="LDL-receptor class B" evidence="22">
    <location>
        <begin position="3352"/>
        <end position="3395"/>
    </location>
</feature>
<dbReference type="FunFam" id="4.10.400.10:FF:000034">
    <property type="entry name" value="Low-density lipoprotein receptor-related protein 2"/>
    <property type="match status" value="3"/>
</dbReference>
<feature type="disulfide bond" evidence="21">
    <location>
        <begin position="181"/>
        <end position="196"/>
    </location>
</feature>
<evidence type="ECO:0000256" key="1">
    <source>
        <dbReference type="ARBA" id="ARBA00004251"/>
    </source>
</evidence>
<feature type="repeat" description="LDL-receptor class B" evidence="22">
    <location>
        <begin position="1453"/>
        <end position="1494"/>
    </location>
</feature>
<evidence type="ECO:0000259" key="26">
    <source>
        <dbReference type="PROSITE" id="PS50026"/>
    </source>
</evidence>
<feature type="disulfide bond" evidence="21">
    <location>
        <begin position="2728"/>
        <end position="2743"/>
    </location>
</feature>
<dbReference type="PANTHER" id="PTHR22722:SF14">
    <property type="entry name" value="MEGALIN, ISOFORM A"/>
    <property type="match status" value="1"/>
</dbReference>
<dbReference type="SMART" id="SM00192">
    <property type="entry name" value="LDLa"/>
    <property type="match status" value="35"/>
</dbReference>
<comment type="subcellular location">
    <subcellularLocation>
        <location evidence="1">Cell membrane</location>
        <topology evidence="1">Single-pass type I membrane protein</topology>
    </subcellularLocation>
    <subcellularLocation>
        <location evidence="19">Endosome lumen</location>
    </subcellularLocation>
    <subcellularLocation>
        <location evidence="18">Membrane</location>
        <location evidence="18">Coated pit</location>
    </subcellularLocation>
</comment>
<keyword evidence="7 24" id="KW-0812">Transmembrane</keyword>
<keyword evidence="15" id="KW-0675">Receptor</keyword>
<dbReference type="PROSITE" id="PS51120">
    <property type="entry name" value="LDLRB"/>
    <property type="match status" value="18"/>
</dbReference>
<feature type="repeat" description="LDL-receptor class B" evidence="22">
    <location>
        <begin position="850"/>
        <end position="892"/>
    </location>
</feature>
<feature type="domain" description="EGF-like" evidence="26">
    <location>
        <begin position="1674"/>
        <end position="1711"/>
    </location>
</feature>
<feature type="disulfide bond" evidence="21">
    <location>
        <begin position="1141"/>
        <end position="1156"/>
    </location>
</feature>
<evidence type="ECO:0000256" key="19">
    <source>
        <dbReference type="ARBA" id="ARBA00046273"/>
    </source>
</evidence>
<feature type="disulfide bond" evidence="21">
    <location>
        <begin position="3054"/>
        <end position="3066"/>
    </location>
</feature>
<feature type="repeat" description="LDL-receptor class B" evidence="22">
    <location>
        <begin position="1495"/>
        <end position="1537"/>
    </location>
</feature>
<dbReference type="PROSITE" id="PS50068">
    <property type="entry name" value="LDLRA_2"/>
    <property type="match status" value="35"/>
</dbReference>
<dbReference type="InterPro" id="IPR001881">
    <property type="entry name" value="EGF-like_Ca-bd_dom"/>
</dbReference>
<dbReference type="InterPro" id="IPR009030">
    <property type="entry name" value="Growth_fac_rcpt_cys_sf"/>
</dbReference>
<evidence type="ECO:0000256" key="25">
    <source>
        <dbReference type="SAM" id="SignalP"/>
    </source>
</evidence>
<proteinExistence type="evidence at transcript level"/>
<dbReference type="SUPFAM" id="SSF57184">
    <property type="entry name" value="Growth factor receptor domain"/>
    <property type="match status" value="3"/>
</dbReference>
<dbReference type="InterPro" id="IPR000152">
    <property type="entry name" value="EGF-type_Asp/Asn_hydroxyl_site"/>
</dbReference>
<dbReference type="Gene3D" id="2.120.10.30">
    <property type="entry name" value="TolB, C-terminal domain"/>
    <property type="match status" value="8"/>
</dbReference>
<feature type="disulfide bond" evidence="21">
    <location>
        <begin position="3783"/>
        <end position="3801"/>
    </location>
</feature>
<feature type="disulfide bond" evidence="21">
    <location>
        <begin position="1181"/>
        <end position="1196"/>
    </location>
</feature>
<feature type="disulfide bond" evidence="21">
    <location>
        <begin position="3776"/>
        <end position="3788"/>
    </location>
</feature>
<feature type="disulfide bond" evidence="21">
    <location>
        <begin position="2884"/>
        <end position="2902"/>
    </location>
</feature>
<feature type="domain" description="EGF-like" evidence="26">
    <location>
        <begin position="317"/>
        <end position="355"/>
    </location>
</feature>
<comment type="similarity">
    <text evidence="2">Belongs to the LDLR family.</text>
</comment>
<evidence type="ECO:0000256" key="15">
    <source>
        <dbReference type="ARBA" id="ARBA00023170"/>
    </source>
</evidence>
<dbReference type="PROSITE" id="PS01186">
    <property type="entry name" value="EGF_2"/>
    <property type="match status" value="4"/>
</dbReference>
<feature type="disulfide bond" evidence="21">
    <location>
        <begin position="1061"/>
        <end position="1076"/>
    </location>
</feature>
<keyword evidence="5" id="KW-0597">Phosphoprotein</keyword>
<dbReference type="InterPro" id="IPR000033">
    <property type="entry name" value="LDLR_classB_rpt"/>
</dbReference>
<dbReference type="FunFam" id="4.10.400.10:FF:000155">
    <property type="entry name" value="Low-density lipoprotein receptor"/>
    <property type="match status" value="1"/>
</dbReference>
<reference evidence="27" key="2">
    <citation type="journal article" date="2015" name="J. Proteomics">
        <title>Sexual differences in the sialomes of the zebra tick, Rhipicephalus pulchellus.</title>
        <authorList>
            <person name="Tan A.W."/>
            <person name="Francischetti I.M."/>
            <person name="Slovak M."/>
            <person name="Kini R.M."/>
            <person name="Ribeiro J.M."/>
        </authorList>
    </citation>
    <scope>NUCLEOTIDE SEQUENCE</scope>
    <source>
        <tissue evidence="27">Salivary gland</tissue>
    </source>
</reference>
<feature type="disulfide bond" evidence="21">
    <location>
        <begin position="127"/>
        <end position="145"/>
    </location>
</feature>
<evidence type="ECO:0000256" key="12">
    <source>
        <dbReference type="ARBA" id="ARBA00022989"/>
    </source>
</evidence>
<feature type="disulfide bond" evidence="21">
    <location>
        <begin position="2755"/>
        <end position="2773"/>
    </location>
</feature>
<feature type="disulfide bond" evidence="21">
    <location>
        <begin position="3827"/>
        <end position="3845"/>
    </location>
</feature>
<evidence type="ECO:0000256" key="22">
    <source>
        <dbReference type="PROSITE-ProRule" id="PRU00461"/>
    </source>
</evidence>
<feature type="domain" description="EGF-like" evidence="26">
    <location>
        <begin position="3090"/>
        <end position="3131"/>
    </location>
</feature>
<feature type="disulfide bond" evidence="21">
    <location>
        <begin position="1009"/>
        <end position="1027"/>
    </location>
</feature>
<feature type="disulfide bond" evidence="21">
    <location>
        <begin position="3737"/>
        <end position="3749"/>
    </location>
</feature>
<feature type="disulfide bond" evidence="21">
    <location>
        <begin position="2668"/>
        <end position="2680"/>
    </location>
</feature>
<feature type="repeat" description="LDL-receptor class B" evidence="22">
    <location>
        <begin position="2533"/>
        <end position="2574"/>
    </location>
</feature>
<dbReference type="InterPro" id="IPR023415">
    <property type="entry name" value="LDLR_class-A_CS"/>
</dbReference>
<dbReference type="FunFam" id="4.10.400.10:FF:000121">
    <property type="entry name" value="low-density lipoprotein receptor-related protein 2"/>
    <property type="match status" value="1"/>
</dbReference>
<dbReference type="InterPro" id="IPR018097">
    <property type="entry name" value="EGF_Ca-bd_CS"/>
</dbReference>
<dbReference type="Pfam" id="PF00058">
    <property type="entry name" value="Ldl_recept_b"/>
    <property type="match status" value="8"/>
</dbReference>
<dbReference type="PROSITE" id="PS01187">
    <property type="entry name" value="EGF_CA"/>
    <property type="match status" value="4"/>
</dbReference>
<evidence type="ECO:0000256" key="21">
    <source>
        <dbReference type="PROSITE-ProRule" id="PRU00124"/>
    </source>
</evidence>
<feature type="domain" description="EGF-like" evidence="26">
    <location>
        <begin position="4353"/>
        <end position="4387"/>
    </location>
</feature>
<evidence type="ECO:0000256" key="13">
    <source>
        <dbReference type="ARBA" id="ARBA00023136"/>
    </source>
</evidence>
<dbReference type="PROSITE" id="PS50026">
    <property type="entry name" value="EGF_3"/>
    <property type="match status" value="6"/>
</dbReference>
<feature type="repeat" description="LDL-receptor class B" evidence="22">
    <location>
        <begin position="2445"/>
        <end position="2485"/>
    </location>
</feature>
<keyword evidence="9" id="KW-0677">Repeat</keyword>
<feature type="repeat" description="LDL-receptor class B" evidence="22">
    <location>
        <begin position="1912"/>
        <end position="1956"/>
    </location>
</feature>
<feature type="disulfide bond" evidence="21">
    <location>
        <begin position="3795"/>
        <end position="3810"/>
    </location>
</feature>
<dbReference type="PRINTS" id="PR00261">
    <property type="entry name" value="LDLRECEPTOR"/>
</dbReference>
<feature type="chain" id="PRO_5003981921" evidence="25">
    <location>
        <begin position="27"/>
        <end position="4586"/>
    </location>
</feature>
<feature type="disulfide bond" evidence="21">
    <location>
        <begin position="1088"/>
        <end position="1106"/>
    </location>
</feature>
<feature type="disulfide bond" evidence="21">
    <location>
        <begin position="3907"/>
        <end position="3919"/>
    </location>
</feature>
<feature type="disulfide bond" evidence="21">
    <location>
        <begin position="3756"/>
        <end position="3771"/>
    </location>
</feature>
<dbReference type="InterPro" id="IPR049883">
    <property type="entry name" value="NOTCH1_EGF-like"/>
</dbReference>
<feature type="repeat" description="LDL-receptor class B" evidence="22">
    <location>
        <begin position="2486"/>
        <end position="2532"/>
    </location>
</feature>
<evidence type="ECO:0000256" key="4">
    <source>
        <dbReference type="ARBA" id="ARBA00022536"/>
    </source>
</evidence>
<keyword evidence="16" id="KW-0168">Coated pit</keyword>
<dbReference type="SMART" id="SM00179">
    <property type="entry name" value="EGF_CA"/>
    <property type="match status" value="7"/>
</dbReference>
<evidence type="ECO:0000256" key="9">
    <source>
        <dbReference type="ARBA" id="ARBA00022737"/>
    </source>
</evidence>
<keyword evidence="12 24" id="KW-1133">Transmembrane helix</keyword>
<feature type="domain" description="EGF-like" evidence="26">
    <location>
        <begin position="1368"/>
        <end position="1406"/>
    </location>
</feature>
<dbReference type="GO" id="GO:0005509">
    <property type="term" value="F:calcium ion binding"/>
    <property type="evidence" value="ECO:0007669"/>
    <property type="project" value="InterPro"/>
</dbReference>
<dbReference type="InterPro" id="IPR026823">
    <property type="entry name" value="cEGF"/>
</dbReference>
<keyword evidence="10" id="KW-0967">Endosome</keyword>
<feature type="disulfide bond" evidence="21">
    <location>
        <begin position="139"/>
        <end position="154"/>
    </location>
</feature>
<dbReference type="CDD" id="cd00112">
    <property type="entry name" value="LDLa"/>
    <property type="match status" value="32"/>
</dbReference>
<sequence length="4586" mass="512532">MGFSDNRRVLLGTVCVLLCVTSASDSAEVEETTTCSTDNFRCSNGRCIPLRWVCDYQKDCEEGEDEHQSCAPPQCNSNQFSCGQYVFNQSYCIPKHWRCDQVVDCVDGTDESGDCKYRVCEESDHKCGSGLCVPASKKCDGYYDCRDESDEASCTTNGTACRLNEFRCRHGNKCIDESKKCDHWDDCGDNSDEEGCDFPPCNEGQFRCTNAICIPIRWRCDGHSDCSDQSDERNCTSVTCLDTKFLCPSEKKCIDKSKLCDGKQDCDDGADEKKNCSSSLCRTLSCEHGCRASLEGGDCFCPPGMTINTKDKRSCMDLNECSEWGYCDQLCTNSPGSYQCLCVRGYTLDPPRHCKADNSSAMRLLFTRHNAIYSVSSDGADLSILANASSASGLDYHHDRKLLFWTDTETKQIHSMRLAGDKELRSPISVVFSWNPVSMAVDWVGNKLYVCDSLGQKIDLLELDGLRHAIVLSRNLSNPQDIALDPTVGYMFFSDGDHIDRAHMDGSHRTTIVTAIYKATGLTVDYVTKFLVWCDSQLDQIVAIDYTGSNRNIIIRGSTRVPSPNKITLFEDKVYWTDGTRQGVLQAKIFNNNDTVTIVHRDRQLSKEPGAIKSYHPLRQPVVSNPCGLNNGGCQHMCIVTRGSGGFGLLGYRCVCHTGFELLSNRKDCTRVSTFLLYSQQKFVRGSLMNITQDGFTDAMVPIVSKSARFVGLDFDARERFIYYSDVILDVIYRVTIDGSGKENVLASQNEGVEGLALDWVSHNLYYIDSRKGTLNVISVKNFQYRRTLLKNLKRPRAIVVHPNKGYVFYSEWDRPANISRAYLDGSNVMVFRGVLLGWPNGLSIDFQTDRLYWCDALLDHIQHANLDGTDVQTINSPRIKHPFSLVIHGDWLFVTDWRLDAILKMHKITGADEKIITTVEEGSRLYGIKVYSRDNQKVDSRHPCQFNNGGCQKLCFPIPSNGSQGPDLVVSCGCPYGEQLSKDNRTCISDPSAEPPVQACPNTWDFTCENQRCIPKTWVCDGDDDCLDNSDEMNNCTRNTCSPREFRCGSGRCIPLSFKCDSDNDCGDFSDETGCTNVKCDNSEFSCENGRCIPQSWKCDSENDCGDGSDEGDFCKEKTCAYYQFTCPGSGHCIPRSWVCDGDNDCFDQADENNCPPAVCSSSQFQCSNKKQCIHESYRCDGVSDCQDGSDEQGCPSLAPDQCDLEKSFQCKKSRVCIPKLWYCDGNADCEDGSDEPSSCGQVECPQNHFKCNNSKCIFKSWICDGSDDCGDNSDEDSRHACVAPKFQCEHGQWLCPGVTDRCVNISSVCDGKPDCPNGADEGPGCASTPCKGNKAGCTHGCHVTPVGPLCTCPKGEVLNDTTTCVDLNECLIAGTCSQHCTNSKGSFTCSCEPGYTLELKHRCKATNRSDAFLVISNRRSILVANLDTSFLERVPVKVENVVATASDMATNTIYWSDMSVKKVFRLTKGGEPQVVISSGLDLVEGLAVDWVARNLYWVDSRLKTIEVSTLDGKNHIVLLKENISQPRGLSLDPREGVRLMFWTDWGENPRVESVGLDGTMRKTIVHTKIYWPNGLTLDLPNKRIYFADSKLDYIDFCNYDGSGRQQVLAHNHYLLHPHSLTIFEDTLYWTDRQLNRVLSCQKFRGTNQTVVSHLVSQPLGIHVNHPVLQPPSSNPCASAPCSHLCLLSPSRPTQYSCRCPPGYTQDRASASGSCVPVDTPFLMLMKANQLIDISLTPDDKSSGQIVPIIGIENGYDFDYDKQEGNIYWIQLADEDKENGTIYTVSLKGGNVTKFLMDGIIGAPYAIAFDWVGRNLYIGNRKASNIEIVKVDGEKQYRRVLLTNDGSEKGIGKPKAIVLDPEQGKLFWLDDGGIGVPRKLARVSMDGKNPIILVKDNLRRLEALTIDLTGKRVYWSQSYEGIIESVDLDGNGRKTLLSSVAGLAKPQGLTVFSNKLYYLDSVHEKIARVDLPDGGNQVVLEDNTPGLVTLKVYGKKPGDSHPCRSNNGGCEQLCIPVSNNQRQCMCSTGFKGNGDTSCMPYSSFLVVSELDKARGFSLEDHGEAMQPIAGPGHNILHLDVHVAMNHIYWIEFNQGERNGIYRIKPDGTDLKHVIADGIGSNGIRGVAVDWVAGSIYFTNVFPHETYIEVCLLDGSNRVILLKTTTDSPREIAVNPVKRFLYWIDYGQYPKIEKAYLDGTNRVPIVVTGISNPRDLTIDIVTHDVYWVDSREDAVQKVSFSGGNRQYVRKNLPNPMGVAVSGQYVYWADRNLRTIYKASKFQTNTTSPPEPVKSDLNMLRDIVVFDSSNQPPASSPCSTRPCDQLCFSMPESYNGTKWKCGCASGELAADGRKCDMSKVFLVFTTRREIRSLFMDPHKTSVPFQPRGNLTNVVGLDFDYADKRMYFTQIRPDGSISWVNPDKMDIHVVLNKTINPEGIAFDWTAKKIYWTDSANRSIYAMNRDGTQLVMIAHVERPRAIVLDPCQGYMYYTDWGRYGNTGKIYRATMAGNNKQAIVEQNLTQPSGLALDYDDKKLYWTDALREKIERSDLDGNNRETLVSATIYPFAITVYENYIYWTDLQLRGVYRAEKHTGAGMIEMVKRLEESPRDIHIYSPDRQKCDKNPCSLQNGGCAHSCHQAPNGTIECLCNSTFKVANEGRMCVPENVSCDDTKFACGNGKCIPRLWACDGDDDCGDNTDEDKSFCAQHTCGPTEFRCGNGRCIFKTWKCDHENDCGDSTDEEGCEYPPCPDGEFTCANFRCIPKTQLCNGVNDCKDNKTSDESHANCPNNRTCPGNHLKCETTNICVEPYWLCDGDNDCGDNSDEVALLCSQRTCPPNSFRCPNHRCIPATWHCDGDDDCGDGADEPEDYCKSEKRTCFGDLFTCDNGNCVPRIYICDGDNDCLDNSDEDARHQCDTRECDPEREFKCTQNKQWGRATCIPKRWVCDGDPDCVDGADENTTAHNCPAPEPCDPEKQYQCKNQRCINKDWVCDHDNDCGDGSDEPRNCTFRNCTSEEFTCRNAKCIRKSYHCDGEDDCGDGSDELEKDCKKEETTCSGAQFRCKSGQCIPYERVCNKQQDCSDGSDEPAHCNVDECAKVELNQCEHKCVNTLTSFYCECNEGYELLKDGKACADINECQVKPSVCSQYCVNSPGSYFCKCNQTYYDREFDGRTCKRKDDIVPWLIFSNRYYLRNTSLDGSLYNLVKMNLRNVVAIDFDIREGRIYFADVGNKTIQRIYTNGSGEQVLVRHDVHGLEGLAVDWIGRKMYWLDRTSKQMYVSELDGTSRKTILPKGISDPRAVAVHPGIGYLFFTDWGHHAFIGRMGLDGTNFTRIVLYENKLVWPNALTIDYFSDKLFWADAHLDYIEFSDLDGKNRHTVLQGRTVPHVFALTVFDDWLFWTDWNMKGVYRAHKFTGEKLQVLRNTSHRPYDIHVYHPLRQLPYPNPCGKNNGGCSHLCLISPGASSFRCACPDNFVLLPDEKTCIANCTEGQFRCGGSDDRCISVFWKCDGEKDCRDGSDEVGCPAFSCKKGQFQCHNNATCVPRIKICDGHNDCGDQSDEKFCGYPCGEHNFKCQNTGRCVPVSWQCDGDNDCTDGSDEDPAICHHQECNTDTQYKCNNGKCIPKLWYCDFDDDCGDNSDEPAHKCRNRNCTTGWQKCPSVNNYRCIPTWLFCDGKDDCRDNSDETSPEYCPKCHETGDFKCRNNRCIPLRWRCDFEDDCGDNSDEDSTMCAELYRDCSESEFQCANKKCIPSRWRCDHDNDCDDGSDEKDCLNYACKENQFKCNSGHCILSRLVCDGNKDCHDVSDEQNCPTRVPGGLYCQENMFQCNNTVCIRPDFMCDGDDDCGDFSDEADSICKDHKCDVTRKFQCQNNKCIPLWQLCNGNDDCGDGSDENNHQLCGKLTPLPCLATEFKCTNGKCIPRVEVCNRKDDCGDLSDERGCHEGTCDAATRGGCEHNCTTLGDSNGYICTCASGYKIKDDDPKRCEDINECATFGHNCSQICENLMGDYGCRCKEGYEMFKSHCHAKGPAPIVLYTNGPDIRMLDLKNEVQSAVITGESRVQALDYDPRDQMLYWTDSYEKTIKRAFLPNLTDVSAGIGFPQNLELKGLTKPNAIAVDWVGRTIYWMDADLSSTRPKGRIFVSLIDGRYRKTLLSSNLERPTSMAVDPDMGWMFWSDSGSNPKIETAWMDGSKRRIIVGDKIGYPTGLTIDYASDHRIYWCDSKLNTIETAKQDGSNRVVIISGDLMHPFAMDLFEDSIFWMTRDSGEIYRQDKHGRGVKVRVKRNVENPTGVKIFQPLKYNLSVPNRCPSSGCSHLCLLVPQGYRCACPDGTSLHVLNFGSCDAGFEVPKPQPYKCPCRNGGRCESVRDEQIVCRCSSEFEGMHCENFIARRRISSLGGASGVAAVLVPIIVVLIIMIVAATLFVCVRRRHFKQSGLGGSTQSVSFRSGTNVEFSPNFMRTRQAETNAESLDADFGLNDVNKATDFSNPMYDALGNADGTAGAGETGKGGLYEVAGDVFDKKYDKNCFDSSNKAPPSVGSAVLHPSMVLHRSSPHVPLRQTALDPTTVDTDKDTQNLVEEDKSEC</sequence>
<evidence type="ECO:0000256" key="2">
    <source>
        <dbReference type="ARBA" id="ARBA00009939"/>
    </source>
</evidence>
<dbReference type="Pfam" id="PF16472">
    <property type="entry name" value="DUF5050"/>
    <property type="match status" value="1"/>
</dbReference>
<keyword evidence="17" id="KW-0325">Glycoprotein</keyword>
<dbReference type="GO" id="GO:0031904">
    <property type="term" value="C:endosome lumen"/>
    <property type="evidence" value="ECO:0007669"/>
    <property type="project" value="UniProtKB-SubCell"/>
</dbReference>
<feature type="disulfide bond" evidence="21">
    <location>
        <begin position="3820"/>
        <end position="3832"/>
    </location>
</feature>
<keyword evidence="8 25" id="KW-0732">Signal</keyword>
<accession>L7M940</accession>
<evidence type="ECO:0000256" key="18">
    <source>
        <dbReference type="ARBA" id="ARBA00037878"/>
    </source>
</evidence>
<feature type="disulfide bond" evidence="21">
    <location>
        <begin position="1049"/>
        <end position="1067"/>
    </location>
</feature>
<reference evidence="27" key="1">
    <citation type="submission" date="2012-11" db="EMBL/GenBank/DDBJ databases">
        <authorList>
            <person name="Lucero-Rivera Y.E."/>
            <person name="Tovar-Ramirez D."/>
        </authorList>
    </citation>
    <scope>NUCLEOTIDE SEQUENCE</scope>
    <source>
        <tissue evidence="27">Salivary gland</tissue>
    </source>
</reference>
<dbReference type="FunFam" id="4.10.400.10:FF:000011">
    <property type="entry name" value="Low-density lipoprotein receptor-related protein 1"/>
    <property type="match status" value="2"/>
</dbReference>
<dbReference type="FunFam" id="4.10.400.10:FF:000189">
    <property type="entry name" value="low-density lipoprotein receptor 1"/>
    <property type="match status" value="1"/>
</dbReference>
<evidence type="ECO:0000256" key="17">
    <source>
        <dbReference type="ARBA" id="ARBA00023180"/>
    </source>
</evidence>
<feature type="disulfide bond" evidence="21">
    <location>
        <begin position="208"/>
        <end position="226"/>
    </location>
</feature>
<feature type="disulfide bond" evidence="21">
    <location>
        <begin position="2877"/>
        <end position="2889"/>
    </location>
</feature>
<dbReference type="SMART" id="SM00135">
    <property type="entry name" value="LY"/>
    <property type="match status" value="39"/>
</dbReference>
<feature type="disulfide bond" evidence="21">
    <location>
        <begin position="3507"/>
        <end position="3522"/>
    </location>
</feature>
<feature type="repeat" description="LDL-receptor class B" evidence="22">
    <location>
        <begin position="2179"/>
        <end position="2222"/>
    </location>
</feature>
<feature type="disulfide bond" evidence="21">
    <location>
        <begin position="220"/>
        <end position="235"/>
    </location>
</feature>
<evidence type="ECO:0000313" key="27">
    <source>
        <dbReference type="EMBL" id="JAA59604.1"/>
    </source>
</evidence>
<feature type="disulfide bond" evidence="21">
    <location>
        <begin position="201"/>
        <end position="213"/>
    </location>
</feature>
<feature type="repeat" description="LDL-receptor class B" evidence="22">
    <location>
        <begin position="4171"/>
        <end position="4214"/>
    </location>
</feature>
<feature type="disulfide bond" evidence="20">
    <location>
        <begin position="1372"/>
        <end position="1382"/>
    </location>
</feature>
<dbReference type="Pfam" id="PF14670">
    <property type="entry name" value="FXa_inhibition"/>
    <property type="match status" value="1"/>
</dbReference>
<feature type="disulfide bond" evidence="21">
    <location>
        <begin position="35"/>
        <end position="47"/>
    </location>
</feature>
<dbReference type="Gene3D" id="4.10.400.10">
    <property type="entry name" value="Low-density Lipoprotein Receptor"/>
    <property type="match status" value="35"/>
</dbReference>
<dbReference type="PROSITE" id="PS01209">
    <property type="entry name" value="LDLRA_1"/>
    <property type="match status" value="17"/>
</dbReference>
<feature type="disulfide bond" evidence="21">
    <location>
        <begin position="3616"/>
        <end position="3634"/>
    </location>
</feature>
<evidence type="ECO:0000256" key="3">
    <source>
        <dbReference type="ARBA" id="ARBA00022475"/>
    </source>
</evidence>
<keyword evidence="6" id="KW-0254">Endocytosis</keyword>
<feature type="disulfide bond" evidence="21">
    <location>
        <begin position="2841"/>
        <end position="2859"/>
    </location>
</feature>
<feature type="repeat" description="LDL-receptor class B" evidence="22">
    <location>
        <begin position="3306"/>
        <end position="3351"/>
    </location>
</feature>
<organism evidence="27">
    <name type="scientific">Rhipicephalus pulchellus</name>
    <name type="common">Yellow backed tick</name>
    <name type="synonym">Dermacentor pulchellus</name>
    <dbReference type="NCBI Taxonomy" id="72859"/>
    <lineage>
        <taxon>Eukaryota</taxon>
        <taxon>Metazoa</taxon>
        <taxon>Ecdysozoa</taxon>
        <taxon>Arthropoda</taxon>
        <taxon>Chelicerata</taxon>
        <taxon>Arachnida</taxon>
        <taxon>Acari</taxon>
        <taxon>Parasitiformes</taxon>
        <taxon>Ixodida</taxon>
        <taxon>Ixodoidea</taxon>
        <taxon>Ixodidae</taxon>
        <taxon>Rhipicephalinae</taxon>
        <taxon>Rhipicephalus</taxon>
        <taxon>Rhipicephalus</taxon>
    </lineage>
</organism>
<dbReference type="PROSITE" id="PS00010">
    <property type="entry name" value="ASX_HYDROXYL"/>
    <property type="match status" value="5"/>
</dbReference>
<keyword evidence="13 24" id="KW-0472">Membrane</keyword>
<keyword evidence="3" id="KW-1003">Cell membrane</keyword>
<dbReference type="GO" id="GO:0005905">
    <property type="term" value="C:clathrin-coated pit"/>
    <property type="evidence" value="ECO:0007669"/>
    <property type="project" value="UniProtKB-KW"/>
</dbReference>
<dbReference type="Pfam" id="PF00057">
    <property type="entry name" value="Ldl_recept_a"/>
    <property type="match status" value="33"/>
</dbReference>
<dbReference type="Pfam" id="PF24468">
    <property type="entry name" value="EGF_LRP2"/>
    <property type="match status" value="1"/>
</dbReference>
<dbReference type="FunFam" id="4.10.400.10:FF:000181">
    <property type="entry name" value="Low-density lipoprotein RecePtor related"/>
    <property type="match status" value="1"/>
</dbReference>
<feature type="disulfide bond" evidence="21">
    <location>
        <begin position="3011"/>
        <end position="3023"/>
    </location>
</feature>
<dbReference type="InterPro" id="IPR032485">
    <property type="entry name" value="LRP1-like_beta_prop"/>
</dbReference>
<dbReference type="SUPFAM" id="SSF63825">
    <property type="entry name" value="YWTD domain"/>
    <property type="match status" value="8"/>
</dbReference>
<dbReference type="FunFam" id="4.10.400.10:FF:000045">
    <property type="entry name" value="Low-density lipoprotein receptor-related protein 2"/>
    <property type="match status" value="2"/>
</dbReference>
<evidence type="ECO:0000256" key="23">
    <source>
        <dbReference type="SAM" id="MobiDB-lite"/>
    </source>
</evidence>
<dbReference type="FunFam" id="2.10.25.10:FF:000009">
    <property type="entry name" value="Low-density lipoprotein receptor isoform 1"/>
    <property type="match status" value="3"/>
</dbReference>
<protein>
    <submittedName>
        <fullName evidence="27">Putative megalin</fullName>
    </submittedName>
</protein>
<evidence type="ECO:0000256" key="14">
    <source>
        <dbReference type="ARBA" id="ARBA00023157"/>
    </source>
</evidence>
<keyword evidence="14 20" id="KW-1015">Disulfide bond</keyword>
<evidence type="ECO:0000256" key="8">
    <source>
        <dbReference type="ARBA" id="ARBA00022729"/>
    </source>
</evidence>
<keyword evidence="4 20" id="KW-0245">EGF-like domain</keyword>
<dbReference type="InterPro" id="IPR002172">
    <property type="entry name" value="LDrepeatLR_classA_rpt"/>
</dbReference>
<evidence type="ECO:0000256" key="7">
    <source>
        <dbReference type="ARBA" id="ARBA00022692"/>
    </source>
</evidence>
<feature type="disulfide bond" evidence="21">
    <location>
        <begin position="3744"/>
        <end position="3762"/>
    </location>
</feature>
<dbReference type="CDD" id="cd00054">
    <property type="entry name" value="EGF_CA"/>
    <property type="match status" value="2"/>
</dbReference>
<feature type="disulfide bond" evidence="21">
    <location>
        <begin position="3701"/>
        <end position="3719"/>
    </location>
</feature>
<dbReference type="PROSITE" id="PS00022">
    <property type="entry name" value="EGF_1"/>
    <property type="match status" value="1"/>
</dbReference>
<feature type="disulfide bond" evidence="21">
    <location>
        <begin position="3547"/>
        <end position="3562"/>
    </location>
</feature>
<feature type="disulfide bond" evidence="21">
    <location>
        <begin position="2716"/>
        <end position="2734"/>
    </location>
</feature>